<geneLocation type="chloroplast" evidence="4"/>
<proteinExistence type="inferred from homology"/>
<dbReference type="GeneID" id="24286240"/>
<organism evidence="4">
    <name type="scientific">Lepidodinium chlorophorum</name>
    <name type="common">Dinoflagellate</name>
    <name type="synonym">Gymnodinium chlorophorum</name>
    <dbReference type="NCBI Taxonomy" id="107758"/>
    <lineage>
        <taxon>Eukaryota</taxon>
        <taxon>Sar</taxon>
        <taxon>Alveolata</taxon>
        <taxon>Dinophyceae</taxon>
        <taxon>Gymnodiniales</taxon>
        <taxon>Gymnodiniaceae</taxon>
        <taxon>Lepidodinium</taxon>
    </lineage>
</organism>
<dbReference type="EMBL" id="LC008447">
    <property type="protein sequence ID" value="BAR72306.1"/>
    <property type="molecule type" value="Genomic_DNA"/>
</dbReference>
<keyword evidence="4" id="KW-0150">Chloroplast</keyword>
<dbReference type="GO" id="GO:0006412">
    <property type="term" value="P:translation"/>
    <property type="evidence" value="ECO:0007669"/>
    <property type="project" value="InterPro"/>
</dbReference>
<keyword evidence="2 4" id="KW-0689">Ribosomal protein</keyword>
<evidence type="ECO:0000256" key="2">
    <source>
        <dbReference type="ARBA" id="ARBA00022980"/>
    </source>
</evidence>
<sequence>MVNSLSLVKSVGRRKIAIANVTLVQGSGLVFVNDVLADEFFTSHPHRILLVQRPFRRLAHLIFNGKAKVCGGGFFSQAKCLQLALSRTLLVIQPATRTLFAGKYFLTCDSRKKERRKYGLKKSRKASQFSKRLHSKFLIFPIL</sequence>
<gene>
    <name evidence="4" type="primary">rps9</name>
</gene>
<dbReference type="GO" id="GO:0015935">
    <property type="term" value="C:small ribosomal subunit"/>
    <property type="evidence" value="ECO:0007669"/>
    <property type="project" value="TreeGrafter"/>
</dbReference>
<keyword evidence="4" id="KW-0934">Plastid</keyword>
<dbReference type="SUPFAM" id="SSF54211">
    <property type="entry name" value="Ribosomal protein S5 domain 2-like"/>
    <property type="match status" value="1"/>
</dbReference>
<dbReference type="GO" id="GO:0003723">
    <property type="term" value="F:RNA binding"/>
    <property type="evidence" value="ECO:0007669"/>
    <property type="project" value="TreeGrafter"/>
</dbReference>
<evidence type="ECO:0000256" key="3">
    <source>
        <dbReference type="ARBA" id="ARBA00023274"/>
    </source>
</evidence>
<comment type="similarity">
    <text evidence="1">Belongs to the universal ribosomal protein uS9 family.</text>
</comment>
<evidence type="ECO:0000313" key="4">
    <source>
        <dbReference type="EMBL" id="BAR72306.1"/>
    </source>
</evidence>
<dbReference type="Gene3D" id="3.30.230.10">
    <property type="match status" value="1"/>
</dbReference>
<protein>
    <submittedName>
        <fullName evidence="4">Ribosomal protein S9</fullName>
    </submittedName>
</protein>
<dbReference type="GO" id="GO:0003735">
    <property type="term" value="F:structural constituent of ribosome"/>
    <property type="evidence" value="ECO:0007669"/>
    <property type="project" value="InterPro"/>
</dbReference>
<dbReference type="PANTHER" id="PTHR21569">
    <property type="entry name" value="RIBOSOMAL PROTEIN S9"/>
    <property type="match status" value="1"/>
</dbReference>
<dbReference type="Pfam" id="PF00380">
    <property type="entry name" value="Ribosomal_S9"/>
    <property type="match status" value="1"/>
</dbReference>
<accession>A0A0F7QZQ0</accession>
<dbReference type="InterPro" id="IPR000754">
    <property type="entry name" value="Ribosomal_uS9"/>
</dbReference>
<dbReference type="RefSeq" id="YP_009139332.1">
    <property type="nucleotide sequence ID" value="NC_027093.1"/>
</dbReference>
<dbReference type="AlphaFoldDB" id="A0A0F7QZQ0"/>
<reference evidence="4" key="1">
    <citation type="submission" date="2014-10" db="EMBL/GenBank/DDBJ databases">
        <title>The plastid genome of Lepidodinium chlorophorum.</title>
        <authorList>
            <person name="Kamikawa R."/>
            <person name="Tanifuji G."/>
            <person name="Kawachi M."/>
            <person name="Miyashita M."/>
            <person name="Hashimoto T."/>
            <person name="Inagaki Y."/>
        </authorList>
    </citation>
    <scope>NUCLEOTIDE SEQUENCE</scope>
</reference>
<dbReference type="InterPro" id="IPR014721">
    <property type="entry name" value="Ribsml_uS5_D2-typ_fold_subgr"/>
</dbReference>
<dbReference type="InterPro" id="IPR020568">
    <property type="entry name" value="Ribosomal_Su5_D2-typ_SF"/>
</dbReference>
<keyword evidence="3" id="KW-0687">Ribonucleoprotein</keyword>
<name>A0A0F7QZQ0_LEPCH</name>
<dbReference type="PANTHER" id="PTHR21569:SF1">
    <property type="entry name" value="SMALL RIBOSOMAL SUBUNIT PROTEIN US9M"/>
    <property type="match status" value="1"/>
</dbReference>
<evidence type="ECO:0000256" key="1">
    <source>
        <dbReference type="ARBA" id="ARBA00005251"/>
    </source>
</evidence>